<evidence type="ECO:0000256" key="11">
    <source>
        <dbReference type="HAMAP-Rule" id="MF_00228"/>
    </source>
</evidence>
<dbReference type="NCBIfam" id="TIGR00694">
    <property type="entry name" value="thiM"/>
    <property type="match status" value="1"/>
</dbReference>
<reference evidence="12 13" key="1">
    <citation type="submission" date="2018-03" db="EMBL/GenBank/DDBJ databases">
        <title>Genomic Encyclopedia of Archaeal and Bacterial Type Strains, Phase II (KMG-II): from individual species to whole genera.</title>
        <authorList>
            <person name="Goeker M."/>
        </authorList>
    </citation>
    <scope>NUCLEOTIDE SEQUENCE [LARGE SCALE GENOMIC DNA]</scope>
    <source>
        <strain evidence="12 13">DSM 101533</strain>
    </source>
</reference>
<dbReference type="GO" id="GO:0005524">
    <property type="term" value="F:ATP binding"/>
    <property type="evidence" value="ECO:0007669"/>
    <property type="project" value="UniProtKB-UniRule"/>
</dbReference>
<dbReference type="GO" id="GO:0000287">
    <property type="term" value="F:magnesium ion binding"/>
    <property type="evidence" value="ECO:0007669"/>
    <property type="project" value="UniProtKB-UniRule"/>
</dbReference>
<evidence type="ECO:0000256" key="3">
    <source>
        <dbReference type="ARBA" id="ARBA00004868"/>
    </source>
</evidence>
<gene>
    <name evidence="11" type="primary">thiM</name>
    <name evidence="12" type="ORF">CLV80_10510</name>
</gene>
<comment type="caution">
    <text evidence="12">The sequence shown here is derived from an EMBL/GenBank/DDBJ whole genome shotgun (WGS) entry which is preliminary data.</text>
</comment>
<comment type="pathway">
    <text evidence="3 11">Cofactor biosynthesis; thiamine diphosphate biosynthesis; 4-methyl-5-(2-phosphoethyl)-thiazole from 5-(2-hydroxyethyl)-4-methylthiazole: step 1/1.</text>
</comment>
<evidence type="ECO:0000256" key="4">
    <source>
        <dbReference type="ARBA" id="ARBA00022679"/>
    </source>
</evidence>
<keyword evidence="5 11" id="KW-0479">Metal-binding</keyword>
<feature type="binding site" evidence="11">
    <location>
        <position position="179"/>
    </location>
    <ligand>
        <name>ATP</name>
        <dbReference type="ChEBI" id="CHEBI:30616"/>
    </ligand>
</feature>
<dbReference type="NCBIfam" id="NF006830">
    <property type="entry name" value="PRK09355.1"/>
    <property type="match status" value="1"/>
</dbReference>
<evidence type="ECO:0000256" key="1">
    <source>
        <dbReference type="ARBA" id="ARBA00001771"/>
    </source>
</evidence>
<evidence type="ECO:0000256" key="8">
    <source>
        <dbReference type="ARBA" id="ARBA00022840"/>
    </source>
</evidence>
<dbReference type="GO" id="GO:0004417">
    <property type="term" value="F:hydroxyethylthiazole kinase activity"/>
    <property type="evidence" value="ECO:0007669"/>
    <property type="project" value="UniProtKB-UniRule"/>
</dbReference>
<accession>A0A2T0VYW4</accession>
<dbReference type="PIRSF" id="PIRSF000513">
    <property type="entry name" value="Thz_kinase"/>
    <property type="match status" value="1"/>
</dbReference>
<evidence type="ECO:0000313" key="13">
    <source>
        <dbReference type="Proteomes" id="UP000238007"/>
    </source>
</evidence>
<feature type="binding site" evidence="11">
    <location>
        <position position="206"/>
    </location>
    <ligand>
        <name>substrate</name>
    </ligand>
</feature>
<evidence type="ECO:0000256" key="6">
    <source>
        <dbReference type="ARBA" id="ARBA00022741"/>
    </source>
</evidence>
<dbReference type="Pfam" id="PF02110">
    <property type="entry name" value="HK"/>
    <property type="match status" value="1"/>
</dbReference>
<keyword evidence="8 11" id="KW-0067">ATP-binding</keyword>
<keyword evidence="13" id="KW-1185">Reference proteome</keyword>
<feature type="binding site" evidence="11">
    <location>
        <position position="58"/>
    </location>
    <ligand>
        <name>substrate</name>
    </ligand>
</feature>
<dbReference type="CDD" id="cd01170">
    <property type="entry name" value="THZ_kinase"/>
    <property type="match status" value="1"/>
</dbReference>
<protein>
    <recommendedName>
        <fullName evidence="11">Hydroxyethylthiazole kinase</fullName>
        <ecNumber evidence="11">2.7.1.50</ecNumber>
    </recommendedName>
    <alternativeName>
        <fullName evidence="11">4-methyl-5-beta-hydroxyethylthiazole kinase</fullName>
        <shortName evidence="11">TH kinase</shortName>
        <shortName evidence="11">Thz kinase</shortName>
    </alternativeName>
</protein>
<comment type="catalytic activity">
    <reaction evidence="1 11">
        <text>5-(2-hydroxyethyl)-4-methylthiazole + ATP = 4-methyl-5-(2-phosphooxyethyl)-thiazole + ADP + H(+)</text>
        <dbReference type="Rhea" id="RHEA:24212"/>
        <dbReference type="ChEBI" id="CHEBI:15378"/>
        <dbReference type="ChEBI" id="CHEBI:17957"/>
        <dbReference type="ChEBI" id="CHEBI:30616"/>
        <dbReference type="ChEBI" id="CHEBI:58296"/>
        <dbReference type="ChEBI" id="CHEBI:456216"/>
        <dbReference type="EC" id="2.7.1.50"/>
    </reaction>
</comment>
<dbReference type="Proteomes" id="UP000238007">
    <property type="component" value="Unassembled WGS sequence"/>
</dbReference>
<evidence type="ECO:0000256" key="9">
    <source>
        <dbReference type="ARBA" id="ARBA00022842"/>
    </source>
</evidence>
<evidence type="ECO:0000256" key="5">
    <source>
        <dbReference type="ARBA" id="ARBA00022723"/>
    </source>
</evidence>
<keyword evidence="9 11" id="KW-0460">Magnesium</keyword>
<comment type="similarity">
    <text evidence="11">Belongs to the Thz kinase family.</text>
</comment>
<dbReference type="EMBL" id="PVTP01000005">
    <property type="protein sequence ID" value="PRY77532.1"/>
    <property type="molecule type" value="Genomic_DNA"/>
</dbReference>
<evidence type="ECO:0000256" key="2">
    <source>
        <dbReference type="ARBA" id="ARBA00001946"/>
    </source>
</evidence>
<dbReference type="InterPro" id="IPR000417">
    <property type="entry name" value="Hyethyz_kinase"/>
</dbReference>
<keyword evidence="6 11" id="KW-0547">Nucleotide-binding</keyword>
<dbReference type="PRINTS" id="PR01099">
    <property type="entry name" value="HYETHTZKNASE"/>
</dbReference>
<dbReference type="GO" id="GO:0009228">
    <property type="term" value="P:thiamine biosynthetic process"/>
    <property type="evidence" value="ECO:0007669"/>
    <property type="project" value="UniProtKB-KW"/>
</dbReference>
<dbReference type="InterPro" id="IPR029056">
    <property type="entry name" value="Ribokinase-like"/>
</dbReference>
<keyword evidence="10 11" id="KW-0784">Thiamine biosynthesis</keyword>
<feature type="binding site" evidence="11">
    <location>
        <position position="133"/>
    </location>
    <ligand>
        <name>ATP</name>
        <dbReference type="ChEBI" id="CHEBI:30616"/>
    </ligand>
</feature>
<keyword evidence="4 11" id="KW-0808">Transferase</keyword>
<dbReference type="EC" id="2.7.1.50" evidence="11"/>
<evidence type="ECO:0000256" key="10">
    <source>
        <dbReference type="ARBA" id="ARBA00022977"/>
    </source>
</evidence>
<dbReference type="Gene3D" id="3.40.1190.20">
    <property type="match status" value="1"/>
</dbReference>
<sequence>MYFTAVFLFSLVGELTVKIEQALADLRNQAPLVQCITNYVAMNIAANVVLAAGASPAMVHAEAEVANFVPISGALTINIGTLSPDWVAAMQLAADTAVSAGVPWVLDPVAHFATPYRGEVVRDLITRRPTIIRGNASEIMALIGAETAGKGADSGDSVADAESAAISLAQSQGCVVAVTGEVDFVTDGDRSARVTGGSEIMPMITAMGCSLTALMGAFAAVAPPLEAAVAALAHFAEAGLTAAQRADGPGSFQVAFLDALPNVMPSDLDKPGRVQWL</sequence>
<dbReference type="SUPFAM" id="SSF53613">
    <property type="entry name" value="Ribokinase-like"/>
    <property type="match status" value="1"/>
</dbReference>
<evidence type="ECO:0000313" key="12">
    <source>
        <dbReference type="EMBL" id="PRY77532.1"/>
    </source>
</evidence>
<proteinExistence type="inferred from homology"/>
<keyword evidence="7 11" id="KW-0418">Kinase</keyword>
<name>A0A2T0VYW4_9RHOB</name>
<comment type="function">
    <text evidence="11">Catalyzes the phosphorylation of the hydroxyl group of 4-methyl-5-beta-hydroxyethylthiazole (THZ).</text>
</comment>
<dbReference type="UniPathway" id="UPA00060">
    <property type="reaction ID" value="UER00139"/>
</dbReference>
<organism evidence="12 13">
    <name type="scientific">Yoonia maritima</name>
    <dbReference type="NCBI Taxonomy" id="1435347"/>
    <lineage>
        <taxon>Bacteria</taxon>
        <taxon>Pseudomonadati</taxon>
        <taxon>Pseudomonadota</taxon>
        <taxon>Alphaproteobacteria</taxon>
        <taxon>Rhodobacterales</taxon>
        <taxon>Paracoccaceae</taxon>
        <taxon>Yoonia</taxon>
    </lineage>
</organism>
<comment type="cofactor">
    <cofactor evidence="2 11">
        <name>Mg(2+)</name>
        <dbReference type="ChEBI" id="CHEBI:18420"/>
    </cofactor>
</comment>
<dbReference type="GO" id="GO:0009229">
    <property type="term" value="P:thiamine diphosphate biosynthetic process"/>
    <property type="evidence" value="ECO:0007669"/>
    <property type="project" value="UniProtKB-UniRule"/>
</dbReference>
<evidence type="ECO:0000256" key="7">
    <source>
        <dbReference type="ARBA" id="ARBA00022777"/>
    </source>
</evidence>
<dbReference type="AlphaFoldDB" id="A0A2T0VYW4"/>
<dbReference type="HAMAP" id="MF_00228">
    <property type="entry name" value="Thz_kinase"/>
    <property type="match status" value="1"/>
</dbReference>